<gene>
    <name evidence="10" type="primary">yfiN</name>
    <name evidence="10" type="ORF">SLU01_32700</name>
</gene>
<accession>A0A511ZBY6</accession>
<dbReference type="PROSITE" id="PS51012">
    <property type="entry name" value="ABC_TM2"/>
    <property type="match status" value="1"/>
</dbReference>
<dbReference type="GO" id="GO:0140359">
    <property type="term" value="F:ABC-type transporter activity"/>
    <property type="evidence" value="ECO:0007669"/>
    <property type="project" value="InterPro"/>
</dbReference>
<comment type="caution">
    <text evidence="10">The sequence shown here is derived from an EMBL/GenBank/DDBJ whole genome shotgun (WGS) entry which is preliminary data.</text>
</comment>
<feature type="transmembrane region" description="Helical" evidence="8">
    <location>
        <begin position="195"/>
        <end position="214"/>
    </location>
</feature>
<keyword evidence="5 8" id="KW-0812">Transmembrane</keyword>
<dbReference type="GO" id="GO:0005886">
    <property type="term" value="C:plasma membrane"/>
    <property type="evidence" value="ECO:0007669"/>
    <property type="project" value="UniProtKB-SubCell"/>
</dbReference>
<dbReference type="Proteomes" id="UP000321901">
    <property type="component" value="Unassembled WGS sequence"/>
</dbReference>
<feature type="transmembrane region" description="Helical" evidence="8">
    <location>
        <begin position="301"/>
        <end position="321"/>
    </location>
</feature>
<dbReference type="PANTHER" id="PTHR30294">
    <property type="entry name" value="MEMBRANE COMPONENT OF ABC TRANSPORTER YHHJ-RELATED"/>
    <property type="match status" value="1"/>
</dbReference>
<dbReference type="PANTHER" id="PTHR30294:SF45">
    <property type="entry name" value="LINEARMYCIN RESISTANCE PERMEASE PROTEIN LNRN"/>
    <property type="match status" value="1"/>
</dbReference>
<dbReference type="EMBL" id="BJYL01000054">
    <property type="protein sequence ID" value="GEN84958.1"/>
    <property type="molecule type" value="Genomic_DNA"/>
</dbReference>
<keyword evidence="3" id="KW-0813">Transport</keyword>
<evidence type="ECO:0000256" key="7">
    <source>
        <dbReference type="ARBA" id="ARBA00023136"/>
    </source>
</evidence>
<dbReference type="InterPro" id="IPR013525">
    <property type="entry name" value="ABC2_TM"/>
</dbReference>
<dbReference type="Pfam" id="PF12698">
    <property type="entry name" value="ABC2_membrane_3"/>
    <property type="match status" value="1"/>
</dbReference>
<dbReference type="InterPro" id="IPR051449">
    <property type="entry name" value="ABC-2_transporter_component"/>
</dbReference>
<evidence type="ECO:0000256" key="4">
    <source>
        <dbReference type="ARBA" id="ARBA00022475"/>
    </source>
</evidence>
<dbReference type="AlphaFoldDB" id="A0A511ZBY6"/>
<keyword evidence="11" id="KW-1185">Reference proteome</keyword>
<evidence type="ECO:0000256" key="3">
    <source>
        <dbReference type="ARBA" id="ARBA00022448"/>
    </source>
</evidence>
<evidence type="ECO:0000259" key="9">
    <source>
        <dbReference type="PROSITE" id="PS51012"/>
    </source>
</evidence>
<feature type="transmembrane region" description="Helical" evidence="8">
    <location>
        <begin position="357"/>
        <end position="376"/>
    </location>
</feature>
<keyword evidence="6 8" id="KW-1133">Transmembrane helix</keyword>
<proteinExistence type="inferred from homology"/>
<evidence type="ECO:0000256" key="6">
    <source>
        <dbReference type="ARBA" id="ARBA00022989"/>
    </source>
</evidence>
<evidence type="ECO:0000256" key="8">
    <source>
        <dbReference type="SAM" id="Phobius"/>
    </source>
</evidence>
<dbReference type="Gene3D" id="3.40.1710.10">
    <property type="entry name" value="abc type-2 transporter like domain"/>
    <property type="match status" value="1"/>
</dbReference>
<evidence type="ECO:0000256" key="5">
    <source>
        <dbReference type="ARBA" id="ARBA00022692"/>
    </source>
</evidence>
<sequence>MKKVITICLFEIKRTFKKKSAYVIMLGMPLLFTFLFGTLFGSDAEVSFQIALVDEEQTAVSQHIVQRLMLDEMISYNIVSGHEAKEALANHEVQGIVMLEKGIAEKLRNGEPAVRFQHPPGMSTAPLVKQQVNQVLYSIDVYATAATVGSGYLNEDWETVYGKLSKNEGQIQVWTEQRTSGSAGNPMMGVSYSSAGFSIMFVMMMMLTMTGALIEARQAGIWSRLFTTPVTRYQVLFGYFLSFFIVGWIQFFLLIVLSTVLFGVNWGSPGGLLLLITTLLLCVVGLGMAIASLVKTAEQQNAIGTLVIISTCMLGGVYWPISLVPDIMQKIANFVPQTWAMEAFTTLIAESGNVGDILLPIAVLFGFAIVFLSVGLSRMKYA</sequence>
<comment type="similarity">
    <text evidence="2">Belongs to the ABC-2 integral membrane protein family.</text>
</comment>
<organism evidence="10 11">
    <name type="scientific">Sporosarcina luteola</name>
    <dbReference type="NCBI Taxonomy" id="582850"/>
    <lineage>
        <taxon>Bacteria</taxon>
        <taxon>Bacillati</taxon>
        <taxon>Bacillota</taxon>
        <taxon>Bacilli</taxon>
        <taxon>Bacillales</taxon>
        <taxon>Caryophanaceae</taxon>
        <taxon>Sporosarcina</taxon>
    </lineage>
</organism>
<name>A0A511ZBY6_9BACL</name>
<keyword evidence="4" id="KW-1003">Cell membrane</keyword>
<evidence type="ECO:0000313" key="11">
    <source>
        <dbReference type="Proteomes" id="UP000321901"/>
    </source>
</evidence>
<evidence type="ECO:0000256" key="2">
    <source>
        <dbReference type="ARBA" id="ARBA00007783"/>
    </source>
</evidence>
<feature type="transmembrane region" description="Helical" evidence="8">
    <location>
        <begin position="21"/>
        <end position="40"/>
    </location>
</feature>
<keyword evidence="7 8" id="KW-0472">Membrane</keyword>
<feature type="domain" description="ABC transmembrane type-2" evidence="9">
    <location>
        <begin position="158"/>
        <end position="382"/>
    </location>
</feature>
<reference evidence="10 11" key="1">
    <citation type="submission" date="2019-07" db="EMBL/GenBank/DDBJ databases">
        <title>Whole genome shotgun sequence of Sporosarcina luteola NBRC 105378.</title>
        <authorList>
            <person name="Hosoyama A."/>
            <person name="Uohara A."/>
            <person name="Ohji S."/>
            <person name="Ichikawa N."/>
        </authorList>
    </citation>
    <scope>NUCLEOTIDE SEQUENCE [LARGE SCALE GENOMIC DNA]</scope>
    <source>
        <strain evidence="10 11">NBRC 105378</strain>
    </source>
</reference>
<feature type="transmembrane region" description="Helical" evidence="8">
    <location>
        <begin position="235"/>
        <end position="264"/>
    </location>
</feature>
<comment type="subcellular location">
    <subcellularLocation>
        <location evidence="1">Cell membrane</location>
        <topology evidence="1">Multi-pass membrane protein</topology>
    </subcellularLocation>
</comment>
<dbReference type="InterPro" id="IPR047817">
    <property type="entry name" value="ABC2_TM_bact-type"/>
</dbReference>
<protein>
    <submittedName>
        <fullName evidence="10">Putative transport permease YfiN</fullName>
    </submittedName>
</protein>
<evidence type="ECO:0000313" key="10">
    <source>
        <dbReference type="EMBL" id="GEN84958.1"/>
    </source>
</evidence>
<evidence type="ECO:0000256" key="1">
    <source>
        <dbReference type="ARBA" id="ARBA00004651"/>
    </source>
</evidence>
<dbReference type="RefSeq" id="WP_147060302.1">
    <property type="nucleotide sequence ID" value="NZ_BJYL01000054.1"/>
</dbReference>
<dbReference type="OrthoDB" id="63188at2"/>
<feature type="transmembrane region" description="Helical" evidence="8">
    <location>
        <begin position="270"/>
        <end position="294"/>
    </location>
</feature>